<evidence type="ECO:0000313" key="2">
    <source>
        <dbReference type="Proteomes" id="UP001595947"/>
    </source>
</evidence>
<proteinExistence type="predicted"/>
<organism evidence="1 2">
    <name type="scientific">Actinomycetospora atypica</name>
    <dbReference type="NCBI Taxonomy" id="1290095"/>
    <lineage>
        <taxon>Bacteria</taxon>
        <taxon>Bacillati</taxon>
        <taxon>Actinomycetota</taxon>
        <taxon>Actinomycetes</taxon>
        <taxon>Pseudonocardiales</taxon>
        <taxon>Pseudonocardiaceae</taxon>
        <taxon>Actinomycetospora</taxon>
    </lineage>
</organism>
<dbReference type="Proteomes" id="UP001595947">
    <property type="component" value="Unassembled WGS sequence"/>
</dbReference>
<sequence>MAAPLLPDGYPTDLADRRREARRRAVTYADEGVGLSRYDDGCLALAVVGDAGPAQVKALRALRPRLAQEAWAELTVELSALTGDCGPALVRVLGQLRVHRLAAGARVEVHGAPPALISALGSSPATEFTVRDVDPSWS</sequence>
<comment type="caution">
    <text evidence="1">The sequence shown here is derived from an EMBL/GenBank/DDBJ whole genome shotgun (WGS) entry which is preliminary data.</text>
</comment>
<name>A0ABV9YRG2_9PSEU</name>
<evidence type="ECO:0008006" key="3">
    <source>
        <dbReference type="Google" id="ProtNLM"/>
    </source>
</evidence>
<dbReference type="RefSeq" id="WP_378038795.1">
    <property type="nucleotide sequence ID" value="NZ_JBHSIV010000037.1"/>
</dbReference>
<gene>
    <name evidence="1" type="ORF">ACFPBZ_24825</name>
</gene>
<accession>A0ABV9YRG2</accession>
<dbReference type="EMBL" id="JBHSIV010000037">
    <property type="protein sequence ID" value="MFC5065465.1"/>
    <property type="molecule type" value="Genomic_DNA"/>
</dbReference>
<reference evidence="2" key="1">
    <citation type="journal article" date="2019" name="Int. J. Syst. Evol. Microbiol.">
        <title>The Global Catalogue of Microorganisms (GCM) 10K type strain sequencing project: providing services to taxonomists for standard genome sequencing and annotation.</title>
        <authorList>
            <consortium name="The Broad Institute Genomics Platform"/>
            <consortium name="The Broad Institute Genome Sequencing Center for Infectious Disease"/>
            <person name="Wu L."/>
            <person name="Ma J."/>
        </authorList>
    </citation>
    <scope>NUCLEOTIDE SEQUENCE [LARGE SCALE GENOMIC DNA]</scope>
    <source>
        <strain evidence="2">CGMCC 4.7093</strain>
    </source>
</reference>
<evidence type="ECO:0000313" key="1">
    <source>
        <dbReference type="EMBL" id="MFC5065465.1"/>
    </source>
</evidence>
<protein>
    <recommendedName>
        <fullName evidence="3">STAS domain-containing protein</fullName>
    </recommendedName>
</protein>
<keyword evidence="2" id="KW-1185">Reference proteome</keyword>